<name>A0AAE1UMK8_9EUCA</name>
<evidence type="ECO:0008006" key="4">
    <source>
        <dbReference type="Google" id="ProtNLM"/>
    </source>
</evidence>
<keyword evidence="1" id="KW-0732">Signal</keyword>
<proteinExistence type="predicted"/>
<reference evidence="2" key="1">
    <citation type="submission" date="2023-11" db="EMBL/GenBank/DDBJ databases">
        <title>Genome assemblies of two species of porcelain crab, Petrolisthes cinctipes and Petrolisthes manimaculis (Anomura: Porcellanidae).</title>
        <authorList>
            <person name="Angst P."/>
        </authorList>
    </citation>
    <scope>NUCLEOTIDE SEQUENCE</scope>
    <source>
        <strain evidence="2">PB745_02</strain>
        <tissue evidence="2">Gill</tissue>
    </source>
</reference>
<evidence type="ECO:0000256" key="1">
    <source>
        <dbReference type="SAM" id="SignalP"/>
    </source>
</evidence>
<organism evidence="2 3">
    <name type="scientific">Petrolisthes manimaculis</name>
    <dbReference type="NCBI Taxonomy" id="1843537"/>
    <lineage>
        <taxon>Eukaryota</taxon>
        <taxon>Metazoa</taxon>
        <taxon>Ecdysozoa</taxon>
        <taxon>Arthropoda</taxon>
        <taxon>Crustacea</taxon>
        <taxon>Multicrustacea</taxon>
        <taxon>Malacostraca</taxon>
        <taxon>Eumalacostraca</taxon>
        <taxon>Eucarida</taxon>
        <taxon>Decapoda</taxon>
        <taxon>Pleocyemata</taxon>
        <taxon>Anomura</taxon>
        <taxon>Galatheoidea</taxon>
        <taxon>Porcellanidae</taxon>
        <taxon>Petrolisthes</taxon>
    </lineage>
</organism>
<comment type="caution">
    <text evidence="2">The sequence shown here is derived from an EMBL/GenBank/DDBJ whole genome shotgun (WGS) entry which is preliminary data.</text>
</comment>
<feature type="chain" id="PRO_5042043109" description="Apple domain-containing protein" evidence="1">
    <location>
        <begin position="21"/>
        <end position="240"/>
    </location>
</feature>
<evidence type="ECO:0000313" key="2">
    <source>
        <dbReference type="EMBL" id="KAK4329447.1"/>
    </source>
</evidence>
<sequence length="240" mass="26856">MEVLGLRLLVTATLLVLTGAIIDQRMIIAPGKTFEISLTSEIANLSSSCKCKMRCNALPSCSSWSFVYTNEFNTNTTECRISDQGPEDLNLNVHANSIYGYKLSSLNSDIGVITGPDGLLYIKPPLQYPLQEMRDHCDKIPGFRLLILKTPLQFKFAKEFLATVAHGGLLDLVKTGSNALRWGDGTFMPTQHYSYIRSIGRSSDYLFQFRMIDADEFLIDYVAIEGTRSFICQGSENLLW</sequence>
<keyword evidence="3" id="KW-1185">Reference proteome</keyword>
<gene>
    <name evidence="2" type="ORF">Pmani_000204</name>
</gene>
<dbReference type="EMBL" id="JAWZYT010000013">
    <property type="protein sequence ID" value="KAK4329447.1"/>
    <property type="molecule type" value="Genomic_DNA"/>
</dbReference>
<dbReference type="AlphaFoldDB" id="A0AAE1UMK8"/>
<feature type="signal peptide" evidence="1">
    <location>
        <begin position="1"/>
        <end position="20"/>
    </location>
</feature>
<evidence type="ECO:0000313" key="3">
    <source>
        <dbReference type="Proteomes" id="UP001292094"/>
    </source>
</evidence>
<accession>A0AAE1UMK8</accession>
<protein>
    <recommendedName>
        <fullName evidence="4">Apple domain-containing protein</fullName>
    </recommendedName>
</protein>
<dbReference type="Proteomes" id="UP001292094">
    <property type="component" value="Unassembled WGS sequence"/>
</dbReference>